<dbReference type="Gene3D" id="3.40.50.12780">
    <property type="entry name" value="N-terminal domain of ligase-like"/>
    <property type="match status" value="1"/>
</dbReference>
<dbReference type="GO" id="GO:0016874">
    <property type="term" value="F:ligase activity"/>
    <property type="evidence" value="ECO:0007669"/>
    <property type="project" value="UniProtKB-KW"/>
</dbReference>
<dbReference type="InterPro" id="IPR042099">
    <property type="entry name" value="ANL_N_sf"/>
</dbReference>
<dbReference type="EnsemblPlants" id="Solyc10g012100.1.1">
    <property type="protein sequence ID" value="Solyc10g012100.1.1"/>
    <property type="gene ID" value="Solyc10g012100.1"/>
</dbReference>
<dbReference type="InterPro" id="IPR045851">
    <property type="entry name" value="AMP-bd_C_sf"/>
</dbReference>
<dbReference type="HOGENOM" id="CLU_1443342_0_0_1"/>
<comment type="similarity">
    <text evidence="1">Belongs to the ATP-dependent AMP-binding enzyme family.</text>
</comment>
<keyword evidence="5" id="KW-1185">Reference proteome</keyword>
<keyword evidence="2" id="KW-0436">Ligase</keyword>
<dbReference type="Proteomes" id="UP000004994">
    <property type="component" value="Chromosome 10"/>
</dbReference>
<accession>K4CYI7</accession>
<dbReference type="Pfam" id="PF13193">
    <property type="entry name" value="AMP-binding_C"/>
    <property type="match status" value="1"/>
</dbReference>
<organism evidence="4">
    <name type="scientific">Solanum lycopersicum</name>
    <name type="common">Tomato</name>
    <name type="synonym">Lycopersicon esculentum</name>
    <dbReference type="NCBI Taxonomy" id="4081"/>
    <lineage>
        <taxon>Eukaryota</taxon>
        <taxon>Viridiplantae</taxon>
        <taxon>Streptophyta</taxon>
        <taxon>Embryophyta</taxon>
        <taxon>Tracheophyta</taxon>
        <taxon>Spermatophyta</taxon>
        <taxon>Magnoliopsida</taxon>
        <taxon>eudicotyledons</taxon>
        <taxon>Gunneridae</taxon>
        <taxon>Pentapetalae</taxon>
        <taxon>asterids</taxon>
        <taxon>lamiids</taxon>
        <taxon>Solanales</taxon>
        <taxon>Solanaceae</taxon>
        <taxon>Solanoideae</taxon>
        <taxon>Solaneae</taxon>
        <taxon>Solanum</taxon>
        <taxon>Solanum subgen. Lycopersicon</taxon>
    </lineage>
</organism>
<evidence type="ECO:0000256" key="1">
    <source>
        <dbReference type="ARBA" id="ARBA00006432"/>
    </source>
</evidence>
<evidence type="ECO:0000259" key="3">
    <source>
        <dbReference type="Pfam" id="PF13193"/>
    </source>
</evidence>
<dbReference type="PaxDb" id="4081-Solyc10g012100.1.1"/>
<evidence type="ECO:0000313" key="4">
    <source>
        <dbReference type="EnsemblPlants" id="Solyc10g012100.1.1"/>
    </source>
</evidence>
<dbReference type="InterPro" id="IPR025110">
    <property type="entry name" value="AMP-bd_C"/>
</dbReference>
<evidence type="ECO:0000256" key="2">
    <source>
        <dbReference type="ARBA" id="ARBA00022598"/>
    </source>
</evidence>
<dbReference type="PhylomeDB" id="K4CYI7"/>
<dbReference type="STRING" id="4081.K4CYI7"/>
<dbReference type="Gramene" id="Solyc10g012100.1.1">
    <property type="protein sequence ID" value="Solyc10g012100.1.1"/>
    <property type="gene ID" value="Solyc10g012100.1"/>
</dbReference>
<proteinExistence type="inferred from homology"/>
<reference evidence="4" key="2">
    <citation type="submission" date="2015-06" db="UniProtKB">
        <authorList>
            <consortium name="EnsemblPlants"/>
        </authorList>
    </citation>
    <scope>IDENTIFICATION</scope>
    <source>
        <strain evidence="4">cv. Heinz 1706</strain>
    </source>
</reference>
<reference evidence="4" key="1">
    <citation type="journal article" date="2012" name="Nature">
        <title>The tomato genome sequence provides insights into fleshy fruit evolution.</title>
        <authorList>
            <consortium name="Tomato Genome Consortium"/>
        </authorList>
    </citation>
    <scope>NUCLEOTIDE SEQUENCE [LARGE SCALE GENOMIC DNA]</scope>
    <source>
        <strain evidence="4">cv. Heinz 1706</strain>
    </source>
</reference>
<evidence type="ECO:0000313" key="5">
    <source>
        <dbReference type="Proteomes" id="UP000004994"/>
    </source>
</evidence>
<sequence length="188" mass="21064">MELRFFDKDAMESESDKVDGSVNFVKWNYLSPVKKANLHALQGVHHLRLEDVDVKDSKSMKSVPSDAKTIGEVMIRGNTVMNGYFKDVKATKSSYKGGWFRSGDLLVRHQGGCIEVKDRSIDTTISGLESITAVVGKLDDHWGETSCAFVKLKNGCNANTDEIIKYCRDRLPQYIAPRTIIFVVSTVR</sequence>
<dbReference type="OMA" id="CNANTDE"/>
<dbReference type="AlphaFoldDB" id="K4CYI7"/>
<dbReference type="PANTHER" id="PTHR43859:SF54">
    <property type="entry name" value="ACYL-ACTIVATING ENZYME 1, PEROXISOMAL-RELATED"/>
    <property type="match status" value="1"/>
</dbReference>
<name>K4CYI7_SOLLC</name>
<protein>
    <recommendedName>
        <fullName evidence="3">AMP-binding enzyme C-terminal domain-containing protein</fullName>
    </recommendedName>
</protein>
<dbReference type="Gene3D" id="3.30.300.30">
    <property type="match status" value="1"/>
</dbReference>
<dbReference type="PANTHER" id="PTHR43859">
    <property type="entry name" value="ACYL-ACTIVATING ENZYME"/>
    <property type="match status" value="1"/>
</dbReference>
<dbReference type="InParanoid" id="K4CYI7"/>
<dbReference type="eggNOG" id="KOG1176">
    <property type="taxonomic scope" value="Eukaryota"/>
</dbReference>
<feature type="domain" description="AMP-binding enzyme C-terminal" evidence="3">
    <location>
        <begin position="133"/>
        <end position="183"/>
    </location>
</feature>
<dbReference type="SUPFAM" id="SSF56801">
    <property type="entry name" value="Acetyl-CoA synthetase-like"/>
    <property type="match status" value="1"/>
</dbReference>